<dbReference type="OrthoDB" id="249703at2759"/>
<evidence type="ECO:0000259" key="2">
    <source>
        <dbReference type="Pfam" id="PF12697"/>
    </source>
</evidence>
<gene>
    <name evidence="3" type="ORF">B0J15DRAFT_491241</name>
</gene>
<accession>A0A9P9KEN7</accession>
<keyword evidence="4" id="KW-1185">Reference proteome</keyword>
<reference evidence="3" key="1">
    <citation type="journal article" date="2021" name="Nat. Commun.">
        <title>Genetic determinants of endophytism in the Arabidopsis root mycobiome.</title>
        <authorList>
            <person name="Mesny F."/>
            <person name="Miyauchi S."/>
            <person name="Thiergart T."/>
            <person name="Pickel B."/>
            <person name="Atanasova L."/>
            <person name="Karlsson M."/>
            <person name="Huettel B."/>
            <person name="Barry K.W."/>
            <person name="Haridas S."/>
            <person name="Chen C."/>
            <person name="Bauer D."/>
            <person name="Andreopoulos W."/>
            <person name="Pangilinan J."/>
            <person name="LaButti K."/>
            <person name="Riley R."/>
            <person name="Lipzen A."/>
            <person name="Clum A."/>
            <person name="Drula E."/>
            <person name="Henrissat B."/>
            <person name="Kohler A."/>
            <person name="Grigoriev I.V."/>
            <person name="Martin F.M."/>
            <person name="Hacquard S."/>
        </authorList>
    </citation>
    <scope>NUCLEOTIDE SEQUENCE</scope>
    <source>
        <strain evidence="3">FSSC 5 MPI-SDFR-AT-0091</strain>
    </source>
</reference>
<dbReference type="PANTHER" id="PTHR22946:SF12">
    <property type="entry name" value="CONIDIAL PIGMENT BIOSYNTHESIS PROTEIN AYG1 (AFU_ORTHOLOGUE AFUA_2G17550)"/>
    <property type="match status" value="1"/>
</dbReference>
<evidence type="ECO:0000313" key="4">
    <source>
        <dbReference type="Proteomes" id="UP000736672"/>
    </source>
</evidence>
<comment type="similarity">
    <text evidence="1">Belongs to the AB hydrolase superfamily. FUS2 hydrolase family.</text>
</comment>
<keyword evidence="3" id="KW-0378">Hydrolase</keyword>
<dbReference type="EMBL" id="JAGTJS010000008">
    <property type="protein sequence ID" value="KAH7259812.1"/>
    <property type="molecule type" value="Genomic_DNA"/>
</dbReference>
<evidence type="ECO:0000313" key="3">
    <source>
        <dbReference type="EMBL" id="KAH7259812.1"/>
    </source>
</evidence>
<dbReference type="Pfam" id="PF12697">
    <property type="entry name" value="Abhydrolase_6"/>
    <property type="match status" value="1"/>
</dbReference>
<evidence type="ECO:0000256" key="1">
    <source>
        <dbReference type="ARBA" id="ARBA00038115"/>
    </source>
</evidence>
<dbReference type="PANTHER" id="PTHR22946">
    <property type="entry name" value="DIENELACTONE HYDROLASE DOMAIN-CONTAINING PROTEIN-RELATED"/>
    <property type="match status" value="1"/>
</dbReference>
<sequence length="405" mass="45162">MAFLMKHFFPRDSSFGYEALRAAAYSNYGGADVAEVIAICSLISPGDEESWMREWRVAADRAVRGAEASLSAGNNMSAQEAFLRASNYYRTAEFYRRRDPKNDEVAEELTRLSTESFTSAMKLTAHSFDEIRIPYEKTTLPGFFVSPPGPPVPRPTIIFNGGFDSVKEEAWFAIAAPALERGFNVLAFDGPGQGEALRRQGLVFLPDWECVLSPVVDYALSRPETAPDKIVIFGWSMGGYLVARAAAAEHRAAAIVLDDGVFDFGSAFHQQLPGPARWMLNRHWDFPIELMTKIMMSLSTGLRWGILNAKWTLGVDSAAEVFREVTKYTVKGLVENITTPMLILDAPDDHFLKGQPQILFDKLRCEKTLAQITRVEGGSTHCHQGTSSRLHQVIFDYLVPRMFKA</sequence>
<dbReference type="Gene3D" id="3.40.50.1820">
    <property type="entry name" value="alpha/beta hydrolase"/>
    <property type="match status" value="1"/>
</dbReference>
<feature type="domain" description="AB hydrolase-1" evidence="2">
    <location>
        <begin position="160"/>
        <end position="385"/>
    </location>
</feature>
<protein>
    <submittedName>
        <fullName evidence="3">Alpha/Beta hydrolase protein</fullName>
    </submittedName>
</protein>
<dbReference type="SUPFAM" id="SSF53474">
    <property type="entry name" value="alpha/beta-Hydrolases"/>
    <property type="match status" value="1"/>
</dbReference>
<dbReference type="Gene3D" id="1.20.1440.110">
    <property type="entry name" value="acylaminoacyl peptidase"/>
    <property type="match status" value="1"/>
</dbReference>
<dbReference type="InterPro" id="IPR050261">
    <property type="entry name" value="FrsA_esterase"/>
</dbReference>
<dbReference type="Proteomes" id="UP000736672">
    <property type="component" value="Unassembled WGS sequence"/>
</dbReference>
<dbReference type="InterPro" id="IPR000073">
    <property type="entry name" value="AB_hydrolase_1"/>
</dbReference>
<dbReference type="AlphaFoldDB" id="A0A9P9KEN7"/>
<organism evidence="3 4">
    <name type="scientific">Fusarium solani</name>
    <name type="common">Filamentous fungus</name>
    <dbReference type="NCBI Taxonomy" id="169388"/>
    <lineage>
        <taxon>Eukaryota</taxon>
        <taxon>Fungi</taxon>
        <taxon>Dikarya</taxon>
        <taxon>Ascomycota</taxon>
        <taxon>Pezizomycotina</taxon>
        <taxon>Sordariomycetes</taxon>
        <taxon>Hypocreomycetidae</taxon>
        <taxon>Hypocreales</taxon>
        <taxon>Nectriaceae</taxon>
        <taxon>Fusarium</taxon>
        <taxon>Fusarium solani species complex</taxon>
    </lineage>
</organism>
<comment type="caution">
    <text evidence="3">The sequence shown here is derived from an EMBL/GenBank/DDBJ whole genome shotgun (WGS) entry which is preliminary data.</text>
</comment>
<name>A0A9P9KEN7_FUSSL</name>
<dbReference type="InterPro" id="IPR029058">
    <property type="entry name" value="AB_hydrolase_fold"/>
</dbReference>
<proteinExistence type="inferred from homology"/>
<dbReference type="GO" id="GO:0016787">
    <property type="term" value="F:hydrolase activity"/>
    <property type="evidence" value="ECO:0007669"/>
    <property type="project" value="UniProtKB-KW"/>
</dbReference>